<evidence type="ECO:0000313" key="1">
    <source>
        <dbReference type="EMBL" id="SHG06575.1"/>
    </source>
</evidence>
<dbReference type="RefSeq" id="WP_073403971.1">
    <property type="nucleotide sequence ID" value="NZ_FQTV01000022.1"/>
</dbReference>
<dbReference type="AlphaFoldDB" id="A0A1M5GS83"/>
<proteinExistence type="predicted"/>
<sequence length="261" mass="31888">MEIEEFVKSNFYMLFKKELENAVNSCISESDLSNKLDILSFNIKQLDWMALSMNETLPWSVEFIELYKDYWDWHYLSYIIADNKFFNKVDFAFLLAVYAEKVDWKVLCRNVQIKYSDIIYRYRSHIDWPSLCSNPNFYWKIDFIKENIDMMDWIAFSESISTMPPFSNDIRDFRFRILEEFENYIDWSVISENEKINFDSDFIERYKDRFDWENIVNNSAMEWNLEKIVKYDKYLSKVPNEYLMASSMWYEIVKICVLNRL</sequence>
<dbReference type="Proteomes" id="UP000184509">
    <property type="component" value="Unassembled WGS sequence"/>
</dbReference>
<evidence type="ECO:0000313" key="2">
    <source>
        <dbReference type="Proteomes" id="UP000184509"/>
    </source>
</evidence>
<evidence type="ECO:0008006" key="3">
    <source>
        <dbReference type="Google" id="ProtNLM"/>
    </source>
</evidence>
<dbReference type="EMBL" id="FQTV01000022">
    <property type="protein sequence ID" value="SHG06575.1"/>
    <property type="molecule type" value="Genomic_DNA"/>
</dbReference>
<reference evidence="1 2" key="1">
    <citation type="submission" date="2016-11" db="EMBL/GenBank/DDBJ databases">
        <authorList>
            <person name="Jaros S."/>
            <person name="Januszkiewicz K."/>
            <person name="Wedrychowicz H."/>
        </authorList>
    </citation>
    <scope>NUCLEOTIDE SEQUENCE [LARGE SCALE GENOMIC DNA]</scope>
    <source>
        <strain evidence="1 2">DSM 26991</strain>
    </source>
</reference>
<dbReference type="OrthoDB" id="9785181at2"/>
<name>A0A1M5GS83_9BACE</name>
<accession>A0A1M5GS83</accession>
<dbReference type="STRING" id="1297750.SAMN05444405_12213"/>
<protein>
    <recommendedName>
        <fullName evidence="3">Tryptophan repeat gene family protein</fullName>
    </recommendedName>
</protein>
<keyword evidence="2" id="KW-1185">Reference proteome</keyword>
<organism evidence="1 2">
    <name type="scientific">Bacteroides luti</name>
    <dbReference type="NCBI Taxonomy" id="1297750"/>
    <lineage>
        <taxon>Bacteria</taxon>
        <taxon>Pseudomonadati</taxon>
        <taxon>Bacteroidota</taxon>
        <taxon>Bacteroidia</taxon>
        <taxon>Bacteroidales</taxon>
        <taxon>Bacteroidaceae</taxon>
        <taxon>Bacteroides</taxon>
    </lineage>
</organism>
<gene>
    <name evidence="1" type="ORF">SAMN05444405_12213</name>
</gene>